<keyword evidence="2" id="KW-1185">Reference proteome</keyword>
<dbReference type="EMBL" id="ML992503">
    <property type="protein sequence ID" value="KAF2225505.1"/>
    <property type="molecule type" value="Genomic_DNA"/>
</dbReference>
<proteinExistence type="predicted"/>
<gene>
    <name evidence="1" type="ORF">BDZ85DRAFT_279190</name>
</gene>
<dbReference type="AlphaFoldDB" id="A0A6A6GIE2"/>
<protein>
    <submittedName>
        <fullName evidence="1">Uncharacterized protein</fullName>
    </submittedName>
</protein>
<accession>A0A6A6GIE2</accession>
<reference evidence="2" key="1">
    <citation type="journal article" date="2020" name="Stud. Mycol.">
        <title>101 Dothideomycetes genomes: A test case for predicting lifestyles and emergence of pathogens.</title>
        <authorList>
            <person name="Haridas S."/>
            <person name="Albert R."/>
            <person name="Binder M."/>
            <person name="Bloem J."/>
            <person name="LaButti K."/>
            <person name="Salamov A."/>
            <person name="Andreopoulos B."/>
            <person name="Baker S."/>
            <person name="Barry K."/>
            <person name="Bills G."/>
            <person name="Bluhm B."/>
            <person name="Cannon C."/>
            <person name="Castanera R."/>
            <person name="Culley D."/>
            <person name="Daum C."/>
            <person name="Ezra D."/>
            <person name="Gonzalez J."/>
            <person name="Henrissat B."/>
            <person name="Kuo A."/>
            <person name="Liang C."/>
            <person name="Lipzen A."/>
            <person name="Lutzoni F."/>
            <person name="Magnuson J."/>
            <person name="Mondo S."/>
            <person name="Nolan M."/>
            <person name="Ohm R."/>
            <person name="Pangilinan J."/>
            <person name="Park H.-J."/>
            <person name="Ramirez L."/>
            <person name="Alfaro M."/>
            <person name="Sun H."/>
            <person name="Tritt A."/>
            <person name="Yoshinaga Y."/>
            <person name="Zwiers L.-H."/>
            <person name="Turgeon B."/>
            <person name="Goodwin S."/>
            <person name="Spatafora J."/>
            <person name="Crous P."/>
            <person name="Grigoriev I."/>
        </authorList>
    </citation>
    <scope>NUCLEOTIDE SEQUENCE [LARGE SCALE GENOMIC DNA]</scope>
    <source>
        <strain evidence="2">CECT 20119</strain>
    </source>
</reference>
<evidence type="ECO:0000313" key="1">
    <source>
        <dbReference type="EMBL" id="KAF2225505.1"/>
    </source>
</evidence>
<organism evidence="1 2">
    <name type="scientific">Elsinoe ampelina</name>
    <dbReference type="NCBI Taxonomy" id="302913"/>
    <lineage>
        <taxon>Eukaryota</taxon>
        <taxon>Fungi</taxon>
        <taxon>Dikarya</taxon>
        <taxon>Ascomycota</taxon>
        <taxon>Pezizomycotina</taxon>
        <taxon>Dothideomycetes</taxon>
        <taxon>Dothideomycetidae</taxon>
        <taxon>Myriangiales</taxon>
        <taxon>Elsinoaceae</taxon>
        <taxon>Elsinoe</taxon>
    </lineage>
</organism>
<sequence length="304" mass="34212">MSNRPDDPAPAGDHTAFCAGIRSIYQILVQAGFISADEIIWPEQQTPEQHDLLHSGPLPPEMLSLAKQLPFPSPTVHEELLRTHSERLNASMGLMITPSSGAVCYLYKDELTDSRNAFEAGLADSELLPASFKITHYGNQAGSMWLYDLATKTIAEQPYNHTPDPLRGPADQVLAVWLSNIRTLAWLPWRFETARYVDVRPAKHDYYLREGRGDSLTEEDAELAAAELNHFNARKKIYLDCGWPDDFDVRRFEAAQGEWNQEYRDICEEAEDNDLNDLVTDTVYLVDNPDLIAFVARSAGDMAV</sequence>
<name>A0A6A6GIE2_9PEZI</name>
<dbReference type="OrthoDB" id="5327951at2759"/>
<dbReference type="Proteomes" id="UP000799538">
    <property type="component" value="Unassembled WGS sequence"/>
</dbReference>
<evidence type="ECO:0000313" key="2">
    <source>
        <dbReference type="Proteomes" id="UP000799538"/>
    </source>
</evidence>